<name>A0A4U8Q8C5_9FIRM</name>
<comment type="caution">
    <text evidence="5">The sequence shown here is derived from an EMBL/GenBank/DDBJ whole genome shotgun (WGS) entry which is preliminary data.</text>
</comment>
<dbReference type="GO" id="GO:0016887">
    <property type="term" value="F:ATP hydrolysis activity"/>
    <property type="evidence" value="ECO:0007669"/>
    <property type="project" value="InterPro"/>
</dbReference>
<reference evidence="5 6" key="1">
    <citation type="journal article" date="2019" name="Anaerobe">
        <title>Detection of Robinsoniella peoriensis in multiple bone samples of a trauma patient.</title>
        <authorList>
            <person name="Schrottner P."/>
            <person name="Hartwich K."/>
            <person name="Bunk B."/>
            <person name="Schober I."/>
            <person name="Helbig S."/>
            <person name="Rudolph W.W."/>
            <person name="Gunzer F."/>
        </authorList>
    </citation>
    <scope>NUCLEOTIDE SEQUENCE [LARGE SCALE GENOMIC DNA]</scope>
    <source>
        <strain evidence="5 6">DSM 106044</strain>
    </source>
</reference>
<dbReference type="Proteomes" id="UP000306509">
    <property type="component" value="Unassembled WGS sequence"/>
</dbReference>
<sequence length="546" mass="62152">MLLKVKNLKKGYGIQDLFCIDRLTIEEGDRIGLVGLNGAGKSTLLHILYGSEHADEGEINRYCEIAMIEQCQEETEDQQNQDVSPQLLSHMQIKGSACKSGGEKTRQAIAAALSQGSRLLFADEPTTNLDVKGIETLEKMLMGYRGAFVLISHDRYLLDKVCTSIWEIEEGKLRVFPGRYSQWKEQKEREREFAMFEFEQYQQERKRITIAMNQVKNEASQMLKPPKQMGHSEWMLYKGVAREQQKNVQSRGKAMEKRLEKLEVKEKPKELAPVVMRLGMDNPLSGKTAVRIQGLTVQYGNKLVLNEADLTLKANKCTVMMGENGTGKSTLIKKIMEHHPSVYVNPDVKIGYFSQEHETLDVNKTVLENVRADSNLKEHVIRCILANLYLTEQHIHKPVSVLSGGERAKVMLARLMASDVNVLILDEPTNHIDMYTAEALEGLLDKWEGTMLIVTHDRSLAKNAADRLVFLEDGKLETFEGNWEAYEQEKERASKRGDVLQLDKTLLSMKMAELSMRLSKPKKGDNVLKIKEELDQVTEAYYQVNR</sequence>
<gene>
    <name evidence="5" type="primary">yjjK_2</name>
    <name evidence="5" type="ORF">DSM106044_02711</name>
</gene>
<dbReference type="PROSITE" id="PS50893">
    <property type="entry name" value="ABC_TRANSPORTER_2"/>
    <property type="match status" value="2"/>
</dbReference>
<feature type="coiled-coil region" evidence="3">
    <location>
        <begin position="184"/>
        <end position="218"/>
    </location>
</feature>
<dbReference type="InterPro" id="IPR027417">
    <property type="entry name" value="P-loop_NTPase"/>
</dbReference>
<evidence type="ECO:0000259" key="4">
    <source>
        <dbReference type="PROSITE" id="PS50893"/>
    </source>
</evidence>
<dbReference type="EMBL" id="QGQD01000055">
    <property type="protein sequence ID" value="TLD00403.1"/>
    <property type="molecule type" value="Genomic_DNA"/>
</dbReference>
<evidence type="ECO:0000313" key="5">
    <source>
        <dbReference type="EMBL" id="TLD00403.1"/>
    </source>
</evidence>
<dbReference type="Pfam" id="PF00005">
    <property type="entry name" value="ABC_tran"/>
    <property type="match status" value="2"/>
</dbReference>
<dbReference type="NCBIfam" id="NF000355">
    <property type="entry name" value="ribo_prot_ABC_F"/>
    <property type="match status" value="1"/>
</dbReference>
<evidence type="ECO:0000256" key="2">
    <source>
        <dbReference type="ARBA" id="ARBA00022840"/>
    </source>
</evidence>
<feature type="domain" description="ABC transporter" evidence="4">
    <location>
        <begin position="290"/>
        <end position="498"/>
    </location>
</feature>
<dbReference type="RefSeq" id="WP_138002613.1">
    <property type="nucleotide sequence ID" value="NZ_QGQD01000055.1"/>
</dbReference>
<keyword evidence="3" id="KW-0175">Coiled coil</keyword>
<keyword evidence="6" id="KW-1185">Reference proteome</keyword>
<dbReference type="SUPFAM" id="SSF52540">
    <property type="entry name" value="P-loop containing nucleoside triphosphate hydrolases"/>
    <property type="match status" value="2"/>
</dbReference>
<keyword evidence="2 5" id="KW-0067">ATP-binding</keyword>
<dbReference type="PANTHER" id="PTHR42855">
    <property type="entry name" value="ABC TRANSPORTER ATP-BINDING SUBUNIT"/>
    <property type="match status" value="1"/>
</dbReference>
<dbReference type="Gene3D" id="3.40.50.300">
    <property type="entry name" value="P-loop containing nucleotide triphosphate hydrolases"/>
    <property type="match status" value="3"/>
</dbReference>
<dbReference type="AlphaFoldDB" id="A0A4U8Q8C5"/>
<keyword evidence="1" id="KW-0547">Nucleotide-binding</keyword>
<accession>A0A4U8Q8C5</accession>
<dbReference type="STRING" id="180332.GCA_000797495_04076"/>
<organism evidence="5 6">
    <name type="scientific">Robinsoniella peoriensis</name>
    <dbReference type="NCBI Taxonomy" id="180332"/>
    <lineage>
        <taxon>Bacteria</taxon>
        <taxon>Bacillati</taxon>
        <taxon>Bacillota</taxon>
        <taxon>Clostridia</taxon>
        <taxon>Lachnospirales</taxon>
        <taxon>Lachnospiraceae</taxon>
        <taxon>Robinsoniella</taxon>
    </lineage>
</organism>
<dbReference type="PANTHER" id="PTHR42855:SF2">
    <property type="entry name" value="DRUG RESISTANCE ABC TRANSPORTER,ATP-BINDING PROTEIN"/>
    <property type="match status" value="1"/>
</dbReference>
<proteinExistence type="predicted"/>
<protein>
    <submittedName>
        <fullName evidence="5">Putative ABC transporter ATP-binding protein YjjK</fullName>
    </submittedName>
</protein>
<dbReference type="CDD" id="cd03221">
    <property type="entry name" value="ABCF_EF-3"/>
    <property type="match status" value="2"/>
</dbReference>
<dbReference type="GO" id="GO:0005524">
    <property type="term" value="F:ATP binding"/>
    <property type="evidence" value="ECO:0007669"/>
    <property type="project" value="UniProtKB-KW"/>
</dbReference>
<dbReference type="PROSITE" id="PS00211">
    <property type="entry name" value="ABC_TRANSPORTER_1"/>
    <property type="match status" value="1"/>
</dbReference>
<dbReference type="InterPro" id="IPR003439">
    <property type="entry name" value="ABC_transporter-like_ATP-bd"/>
</dbReference>
<evidence type="ECO:0000313" key="6">
    <source>
        <dbReference type="Proteomes" id="UP000306509"/>
    </source>
</evidence>
<evidence type="ECO:0000256" key="1">
    <source>
        <dbReference type="ARBA" id="ARBA00022741"/>
    </source>
</evidence>
<dbReference type="InterPro" id="IPR003593">
    <property type="entry name" value="AAA+_ATPase"/>
</dbReference>
<dbReference type="InterPro" id="IPR051309">
    <property type="entry name" value="ABCF_ATPase"/>
</dbReference>
<feature type="domain" description="ABC transporter" evidence="4">
    <location>
        <begin position="3"/>
        <end position="195"/>
    </location>
</feature>
<dbReference type="InterPro" id="IPR017871">
    <property type="entry name" value="ABC_transporter-like_CS"/>
</dbReference>
<dbReference type="SMART" id="SM00382">
    <property type="entry name" value="AAA"/>
    <property type="match status" value="2"/>
</dbReference>
<evidence type="ECO:0000256" key="3">
    <source>
        <dbReference type="SAM" id="Coils"/>
    </source>
</evidence>